<sequence>MFEFGWDQAAGLRSETPPNGPAMMPVASTAQPARAYELLCTLATHLGALGHQAVIIDGTASESTPRRGNDGGHLGLQHVLQDPSIAGLGRAPEGAEWLVMPGAHGLQTLQLTARAAGASVALARLLVPFSPGTLVLLYAPAMQLASLLKGSQARALVPVLPQAQASIDAYGSLKLLHGAGLSPVLAPLDHDLEPAQAPLQQVVQAVTDCARRHLGYAVDTWPLENWATRVQASAQVMPVTEHLHTHEGQRGQRHTAPGARQLAAHTPWS</sequence>
<reference evidence="2 3" key="1">
    <citation type="submission" date="2019-09" db="EMBL/GenBank/DDBJ databases">
        <title>Hydrogenophaga aromatica sp. nov., isolated from a para-xylene-degrading enrichment culture.</title>
        <authorList>
            <person name="Tancsics A."/>
            <person name="Banerjee S."/>
        </authorList>
    </citation>
    <scope>NUCLEOTIDE SEQUENCE [LARGE SCALE GENOMIC DNA]</scope>
    <source>
        <strain evidence="2 3">D2P1</strain>
    </source>
</reference>
<organism evidence="2 3">
    <name type="scientific">Hydrogenophaga aromaticivorans</name>
    <dbReference type="NCBI Taxonomy" id="2610898"/>
    <lineage>
        <taxon>Bacteria</taxon>
        <taxon>Pseudomonadati</taxon>
        <taxon>Pseudomonadota</taxon>
        <taxon>Betaproteobacteria</taxon>
        <taxon>Burkholderiales</taxon>
        <taxon>Comamonadaceae</taxon>
        <taxon>Hydrogenophaga</taxon>
    </lineage>
</organism>
<protein>
    <submittedName>
        <fullName evidence="2">Uncharacterized protein</fullName>
    </submittedName>
</protein>
<gene>
    <name evidence="2" type="ORF">F3K02_02840</name>
</gene>
<evidence type="ECO:0000313" key="3">
    <source>
        <dbReference type="Proteomes" id="UP000545507"/>
    </source>
</evidence>
<proteinExistence type="predicted"/>
<dbReference type="RefSeq" id="WP_177133099.1">
    <property type="nucleotide sequence ID" value="NZ_JAGPWB010000039.1"/>
</dbReference>
<evidence type="ECO:0000313" key="2">
    <source>
        <dbReference type="EMBL" id="NWF44193.1"/>
    </source>
</evidence>
<evidence type="ECO:0000256" key="1">
    <source>
        <dbReference type="SAM" id="MobiDB-lite"/>
    </source>
</evidence>
<comment type="caution">
    <text evidence="2">The sequence shown here is derived from an EMBL/GenBank/DDBJ whole genome shotgun (WGS) entry which is preliminary data.</text>
</comment>
<dbReference type="Proteomes" id="UP000545507">
    <property type="component" value="Unassembled WGS sequence"/>
</dbReference>
<dbReference type="AlphaFoldDB" id="A0A7Y8GU53"/>
<feature type="region of interest" description="Disordered" evidence="1">
    <location>
        <begin position="244"/>
        <end position="269"/>
    </location>
</feature>
<keyword evidence="3" id="KW-1185">Reference proteome</keyword>
<feature type="region of interest" description="Disordered" evidence="1">
    <location>
        <begin position="1"/>
        <end position="26"/>
    </location>
</feature>
<accession>A0A7Y8GU53</accession>
<dbReference type="EMBL" id="VYGV01000003">
    <property type="protein sequence ID" value="NWF44193.1"/>
    <property type="molecule type" value="Genomic_DNA"/>
</dbReference>
<name>A0A7Y8GU53_9BURK</name>